<dbReference type="AlphaFoldDB" id="A0AAN8PR19"/>
<feature type="domain" description="VWFA" evidence="8">
    <location>
        <begin position="264"/>
        <end position="439"/>
    </location>
</feature>
<evidence type="ECO:0000256" key="2">
    <source>
        <dbReference type="ARBA" id="ARBA00022525"/>
    </source>
</evidence>
<dbReference type="InterPro" id="IPR002035">
    <property type="entry name" value="VWF_A"/>
</dbReference>
<proteinExistence type="predicted"/>
<name>A0AAN8PR19_PATCE</name>
<gene>
    <name evidence="9" type="ORF">SNE40_013700</name>
</gene>
<organism evidence="9 10">
    <name type="scientific">Patella caerulea</name>
    <name type="common">Rayed Mediterranean limpet</name>
    <dbReference type="NCBI Taxonomy" id="87958"/>
    <lineage>
        <taxon>Eukaryota</taxon>
        <taxon>Metazoa</taxon>
        <taxon>Spiralia</taxon>
        <taxon>Lophotrochozoa</taxon>
        <taxon>Mollusca</taxon>
        <taxon>Gastropoda</taxon>
        <taxon>Patellogastropoda</taxon>
        <taxon>Patelloidea</taxon>
        <taxon>Patellidae</taxon>
        <taxon>Patella</taxon>
    </lineage>
</organism>
<keyword evidence="2" id="KW-0964">Secreted</keyword>
<comment type="caution">
    <text evidence="9">The sequence shown here is derived from an EMBL/GenBank/DDBJ whole genome shotgun (WGS) entry which is preliminary data.</text>
</comment>
<feature type="domain" description="VWFA" evidence="8">
    <location>
        <begin position="31"/>
        <end position="206"/>
    </location>
</feature>
<evidence type="ECO:0000256" key="5">
    <source>
        <dbReference type="ARBA" id="ARBA00023180"/>
    </source>
</evidence>
<dbReference type="PROSITE" id="PS50234">
    <property type="entry name" value="VWFA"/>
    <property type="match status" value="3"/>
</dbReference>
<keyword evidence="4" id="KW-0677">Repeat</keyword>
<dbReference type="GO" id="GO:0005576">
    <property type="term" value="C:extracellular region"/>
    <property type="evidence" value="ECO:0007669"/>
    <property type="project" value="UniProtKB-SubCell"/>
</dbReference>
<dbReference type="InterPro" id="IPR036465">
    <property type="entry name" value="vWFA_dom_sf"/>
</dbReference>
<reference evidence="9 10" key="1">
    <citation type="submission" date="2024-01" db="EMBL/GenBank/DDBJ databases">
        <title>The genome of the rayed Mediterranean limpet Patella caerulea (Linnaeus, 1758).</title>
        <authorList>
            <person name="Anh-Thu Weber A."/>
            <person name="Halstead-Nussloch G."/>
        </authorList>
    </citation>
    <scope>NUCLEOTIDE SEQUENCE [LARGE SCALE GENOMIC DNA]</scope>
    <source>
        <strain evidence="9">AATW-2023a</strain>
        <tissue evidence="9">Whole specimen</tissue>
    </source>
</reference>
<evidence type="ECO:0000256" key="7">
    <source>
        <dbReference type="SAM" id="SignalP"/>
    </source>
</evidence>
<evidence type="ECO:0000313" key="10">
    <source>
        <dbReference type="Proteomes" id="UP001347796"/>
    </source>
</evidence>
<dbReference type="SMART" id="SM00327">
    <property type="entry name" value="VWA"/>
    <property type="match status" value="3"/>
</dbReference>
<evidence type="ECO:0000256" key="3">
    <source>
        <dbReference type="ARBA" id="ARBA00022729"/>
    </source>
</evidence>
<protein>
    <recommendedName>
        <fullName evidence="8">VWFA domain-containing protein</fullName>
    </recommendedName>
</protein>
<dbReference type="Proteomes" id="UP001347796">
    <property type="component" value="Unassembled WGS sequence"/>
</dbReference>
<accession>A0AAN8PR19</accession>
<feature type="compositionally biased region" description="Low complexity" evidence="6">
    <location>
        <begin position="218"/>
        <end position="237"/>
    </location>
</feature>
<feature type="compositionally biased region" description="Basic and acidic residues" evidence="6">
    <location>
        <begin position="238"/>
        <end position="258"/>
    </location>
</feature>
<keyword evidence="3 7" id="KW-0732">Signal</keyword>
<dbReference type="Pfam" id="PF00092">
    <property type="entry name" value="VWA"/>
    <property type="match status" value="3"/>
</dbReference>
<feature type="signal peptide" evidence="7">
    <location>
        <begin position="1"/>
        <end position="22"/>
    </location>
</feature>
<keyword evidence="5" id="KW-0325">Glycoprotein</keyword>
<evidence type="ECO:0000256" key="4">
    <source>
        <dbReference type="ARBA" id="ARBA00022737"/>
    </source>
</evidence>
<dbReference type="SUPFAM" id="SSF53300">
    <property type="entry name" value="vWA-like"/>
    <property type="match status" value="3"/>
</dbReference>
<dbReference type="PRINTS" id="PR00453">
    <property type="entry name" value="VWFADOMAIN"/>
</dbReference>
<dbReference type="PANTHER" id="PTHR24020:SF20">
    <property type="entry name" value="PH DOMAIN-CONTAINING PROTEIN"/>
    <property type="match status" value="1"/>
</dbReference>
<evidence type="ECO:0000313" key="9">
    <source>
        <dbReference type="EMBL" id="KAK6175185.1"/>
    </source>
</evidence>
<dbReference type="Gene3D" id="3.40.50.410">
    <property type="entry name" value="von Willebrand factor, type A domain"/>
    <property type="match status" value="3"/>
</dbReference>
<evidence type="ECO:0000259" key="8">
    <source>
        <dbReference type="PROSITE" id="PS50234"/>
    </source>
</evidence>
<dbReference type="InterPro" id="IPR050525">
    <property type="entry name" value="ECM_Assembly_Org"/>
</dbReference>
<feature type="chain" id="PRO_5042984984" description="VWFA domain-containing protein" evidence="7">
    <location>
        <begin position="23"/>
        <end position="641"/>
    </location>
</feature>
<feature type="domain" description="VWFA" evidence="8">
    <location>
        <begin position="464"/>
        <end position="633"/>
    </location>
</feature>
<sequence>MIYQFCIFFLSAAVLKIPSVEGGKGCGLSADVVFILDASRSIWPPYFKAQLKFVEDMATSFDIGTDKTRIGVVTFSVGYQNEFLLNSYSDKDLVIAAIKNITFTAGDQTDTGLGLRYARDTIFNPANGARPNLPQIAIVITDGKSTNGTLTLVEAQETRNKGITIFAIGVGAADLKELNGMASKPSDEFVVKVDNYSKLKGIKDRLALKACEVATTPAPTTTTTTTTTTTQAPTTTTKKPETTTEEKMQGDKDTERECSGKNSDIIFVLDKSSSIDNRNFSTQLTFVNDVISLFDIGPSKTQIGVLTFSDVPKVEFYLKTFQDKKSIMNAVSNIEYTGGNTYTNLALEVVREQMLSQQFGARPGLAKIVIVITDGISRRQQDTAKEAASIKASGVYMFAVGVGTDLDMDELKNIGSRPESNFVYQVNGYNALGTIKNLLAFKTCSTSKDQKDILTRCGSRLPADVMFVTDFSQASFAEMSNNLEVIGNVAQGLDVGRESVHVGLESSDCPDVTSVNPLQYYNAKGFARAISVQTDVKVSKLLASARQTLTGRYSRKNSKRVIVLFTSGPISDFKETARELQRAYHRINNIRVIMVAGSSRGEKDILQLVAKPADQFLVRYKELGKGQGLLNRICNLLRSPV</sequence>
<comment type="subcellular location">
    <subcellularLocation>
        <location evidence="1">Secreted</location>
    </subcellularLocation>
</comment>
<feature type="region of interest" description="Disordered" evidence="6">
    <location>
        <begin position="218"/>
        <end position="258"/>
    </location>
</feature>
<evidence type="ECO:0000256" key="6">
    <source>
        <dbReference type="SAM" id="MobiDB-lite"/>
    </source>
</evidence>
<dbReference type="EMBL" id="JAZGQO010000010">
    <property type="protein sequence ID" value="KAK6175185.1"/>
    <property type="molecule type" value="Genomic_DNA"/>
</dbReference>
<evidence type="ECO:0000256" key="1">
    <source>
        <dbReference type="ARBA" id="ARBA00004613"/>
    </source>
</evidence>
<dbReference type="PANTHER" id="PTHR24020">
    <property type="entry name" value="COLLAGEN ALPHA"/>
    <property type="match status" value="1"/>
</dbReference>
<keyword evidence="10" id="KW-1185">Reference proteome</keyword>
<dbReference type="FunFam" id="3.40.50.410:FF:000004">
    <property type="entry name" value="collagen alpha-6(VI) chain"/>
    <property type="match status" value="2"/>
</dbReference>